<feature type="region of interest" description="Disordered" evidence="3">
    <location>
        <begin position="36"/>
        <end position="59"/>
    </location>
</feature>
<reference evidence="4 5" key="1">
    <citation type="submission" date="2024-04" db="EMBL/GenBank/DDBJ databases">
        <authorList>
            <person name="Fracassetti M."/>
        </authorList>
    </citation>
    <scope>NUCLEOTIDE SEQUENCE [LARGE SCALE GENOMIC DNA]</scope>
</reference>
<gene>
    <name evidence="4" type="ORF">LTRI10_LOCUS50236</name>
</gene>
<dbReference type="Gene3D" id="2.40.50.140">
    <property type="entry name" value="Nucleic acid-binding proteins"/>
    <property type="match status" value="1"/>
</dbReference>
<dbReference type="InterPro" id="IPR011344">
    <property type="entry name" value="ssDNA-bd"/>
</dbReference>
<dbReference type="PANTHER" id="PTHR10302">
    <property type="entry name" value="SINGLE-STRANDED DNA-BINDING PROTEIN"/>
    <property type="match status" value="1"/>
</dbReference>
<evidence type="ECO:0000256" key="1">
    <source>
        <dbReference type="ARBA" id="ARBA00023125"/>
    </source>
</evidence>
<evidence type="ECO:0000313" key="4">
    <source>
        <dbReference type="EMBL" id="CAL1410847.1"/>
    </source>
</evidence>
<dbReference type="Pfam" id="PF00436">
    <property type="entry name" value="SSB"/>
    <property type="match status" value="1"/>
</dbReference>
<proteinExistence type="predicted"/>
<evidence type="ECO:0000313" key="5">
    <source>
        <dbReference type="Proteomes" id="UP001497516"/>
    </source>
</evidence>
<dbReference type="GO" id="GO:0006264">
    <property type="term" value="P:mitochondrial DNA replication"/>
    <property type="evidence" value="ECO:0007669"/>
    <property type="project" value="TreeGrafter"/>
</dbReference>
<dbReference type="SUPFAM" id="SSF50249">
    <property type="entry name" value="Nucleic acid-binding proteins"/>
    <property type="match status" value="1"/>
</dbReference>
<accession>A0AAV2GKM6</accession>
<dbReference type="GO" id="GO:0042645">
    <property type="term" value="C:mitochondrial nucleoid"/>
    <property type="evidence" value="ECO:0007669"/>
    <property type="project" value="TreeGrafter"/>
</dbReference>
<feature type="region of interest" description="Disordered" evidence="3">
    <location>
        <begin position="189"/>
        <end position="209"/>
    </location>
</feature>
<keyword evidence="1 2" id="KW-0238">DNA-binding</keyword>
<dbReference type="Proteomes" id="UP001497516">
    <property type="component" value="Chromosome 9"/>
</dbReference>
<name>A0AAV2GKM6_9ROSI</name>
<dbReference type="InterPro" id="IPR012340">
    <property type="entry name" value="NA-bd_OB-fold"/>
</dbReference>
<dbReference type="PROSITE" id="PS50935">
    <property type="entry name" value="SSB"/>
    <property type="match status" value="1"/>
</dbReference>
<dbReference type="AlphaFoldDB" id="A0AAV2GKM6"/>
<organism evidence="4 5">
    <name type="scientific">Linum trigynum</name>
    <dbReference type="NCBI Taxonomy" id="586398"/>
    <lineage>
        <taxon>Eukaryota</taxon>
        <taxon>Viridiplantae</taxon>
        <taxon>Streptophyta</taxon>
        <taxon>Embryophyta</taxon>
        <taxon>Tracheophyta</taxon>
        <taxon>Spermatophyta</taxon>
        <taxon>Magnoliopsida</taxon>
        <taxon>eudicotyledons</taxon>
        <taxon>Gunneridae</taxon>
        <taxon>Pentapetalae</taxon>
        <taxon>rosids</taxon>
        <taxon>fabids</taxon>
        <taxon>Malpighiales</taxon>
        <taxon>Linaceae</taxon>
        <taxon>Linum</taxon>
    </lineage>
</organism>
<dbReference type="EMBL" id="OZ034822">
    <property type="protein sequence ID" value="CAL1410847.1"/>
    <property type="molecule type" value="Genomic_DNA"/>
</dbReference>
<sequence>MIKARQLGSLLREVSRLPSRRLAAFSSWSSANSRLASSSTDEDVAEEAAVGGSGTDSETVRRAITDRRPDTVIWAPRLANSVQLIGSVDRPVETMKSRKGDLGAYTTLRVKNPLNTKLLTYSIMMVAWGDLAEICVKHVKPGDFVSVSGLLGSYSKTDAKEGYGGRESKIIVKELNFVDVSLHGNHHTSTKPGVFDSEAHHQNDESSAASKADLELYQNHLWQDFFRNRERWWDNRTSKKHNWWPDFIHKNTREGLWLTPDVPSWVKEQLQLLDSNTAEQDQGNGAQGTDIMEGGFKNALYLWQLLFRSPNEWWDNRRDKKNPRAPDFKHKDTGEALWIRRDHPQWVKRQLELLDSRMAERGEVLDND</sequence>
<keyword evidence="5" id="KW-1185">Reference proteome</keyword>
<evidence type="ECO:0000256" key="3">
    <source>
        <dbReference type="SAM" id="MobiDB-lite"/>
    </source>
</evidence>
<dbReference type="PANTHER" id="PTHR10302:SF18">
    <property type="entry name" value="PROTEIN OSB1, MITOCHONDRIAL"/>
    <property type="match status" value="1"/>
</dbReference>
<dbReference type="InterPro" id="IPR000424">
    <property type="entry name" value="Primosome_PriB/ssb"/>
</dbReference>
<protein>
    <submittedName>
        <fullName evidence="4">Uncharacterized protein</fullName>
    </submittedName>
</protein>
<evidence type="ECO:0000256" key="2">
    <source>
        <dbReference type="PROSITE-ProRule" id="PRU00252"/>
    </source>
</evidence>
<dbReference type="GO" id="GO:0003697">
    <property type="term" value="F:single-stranded DNA binding"/>
    <property type="evidence" value="ECO:0007669"/>
    <property type="project" value="InterPro"/>
</dbReference>